<dbReference type="AlphaFoldDB" id="A0ABD5WEN8"/>
<organism evidence="1 2">
    <name type="scientific">Halobaculum lipolyticum</name>
    <dbReference type="NCBI Taxonomy" id="3032001"/>
    <lineage>
        <taxon>Archaea</taxon>
        <taxon>Methanobacteriati</taxon>
        <taxon>Methanobacteriota</taxon>
        <taxon>Stenosarchaea group</taxon>
        <taxon>Halobacteria</taxon>
        <taxon>Halobacteriales</taxon>
        <taxon>Haloferacaceae</taxon>
        <taxon>Halobaculum</taxon>
    </lineage>
</organism>
<proteinExistence type="predicted"/>
<reference evidence="1 2" key="1">
    <citation type="journal article" date="2019" name="Int. J. Syst. Evol. Microbiol.">
        <title>The Global Catalogue of Microorganisms (GCM) 10K type strain sequencing project: providing services to taxonomists for standard genome sequencing and annotation.</title>
        <authorList>
            <consortium name="The Broad Institute Genomics Platform"/>
            <consortium name="The Broad Institute Genome Sequencing Center for Infectious Disease"/>
            <person name="Wu L."/>
            <person name="Ma J."/>
        </authorList>
    </citation>
    <scope>NUCLEOTIDE SEQUENCE [LARGE SCALE GENOMIC DNA]</scope>
    <source>
        <strain evidence="1 2">DT31</strain>
    </source>
</reference>
<dbReference type="GeneID" id="81125039"/>
<evidence type="ECO:0000313" key="1">
    <source>
        <dbReference type="EMBL" id="MFC7070444.1"/>
    </source>
</evidence>
<accession>A0ABD5WEN8</accession>
<evidence type="ECO:0000313" key="2">
    <source>
        <dbReference type="Proteomes" id="UP001596461"/>
    </source>
</evidence>
<dbReference type="RefSeq" id="WP_284033118.1">
    <property type="nucleotide sequence ID" value="NZ_CP126154.1"/>
</dbReference>
<keyword evidence="2" id="KW-1185">Reference proteome</keyword>
<dbReference type="Proteomes" id="UP001596461">
    <property type="component" value="Unassembled WGS sequence"/>
</dbReference>
<dbReference type="EMBL" id="JBHTAH010000010">
    <property type="protein sequence ID" value="MFC7070444.1"/>
    <property type="molecule type" value="Genomic_DNA"/>
</dbReference>
<evidence type="ECO:0008006" key="3">
    <source>
        <dbReference type="Google" id="ProtNLM"/>
    </source>
</evidence>
<protein>
    <recommendedName>
        <fullName evidence="3">SpoIIAA-like</fullName>
    </recommendedName>
</protein>
<sequence>MAANTPFDYSRHEHDSVLVYDLSEWDGDTDTVGDLEDQWAADARQSHISGTVTVFGPDVSLGRETQEHLAREWSANVDAAGVERIAFVADGVKAHAVSANMDVEPAVHAFGSREDAIEWAQG</sequence>
<name>A0ABD5WEN8_9EURY</name>
<gene>
    <name evidence="1" type="ORF">ACFQL9_12400</name>
</gene>
<comment type="caution">
    <text evidence="1">The sequence shown here is derived from an EMBL/GenBank/DDBJ whole genome shotgun (WGS) entry which is preliminary data.</text>
</comment>